<feature type="transmembrane region" description="Helical" evidence="1">
    <location>
        <begin position="485"/>
        <end position="508"/>
    </location>
</feature>
<feature type="transmembrane region" description="Helical" evidence="1">
    <location>
        <begin position="942"/>
        <end position="961"/>
    </location>
</feature>
<feature type="transmembrane region" description="Helical" evidence="1">
    <location>
        <begin position="382"/>
        <end position="402"/>
    </location>
</feature>
<accession>A0A2J0LJ04</accession>
<dbReference type="AlphaFoldDB" id="A0A2J0LJ04"/>
<dbReference type="SUPFAM" id="SSF82866">
    <property type="entry name" value="Multidrug efflux transporter AcrB transmembrane domain"/>
    <property type="match status" value="2"/>
</dbReference>
<keyword evidence="1" id="KW-0812">Transmembrane</keyword>
<sequence>MSLPDFSLRRPITVIMVFIGVILLGFISWSRLPQELFPPITYPQLTVVTTYKDAAPEEIEILVTKPLEETIGTVSGLKRISSASKEETSIITAEFNWGTNMDFAALGVREKIDLVKERLPRGSEEPVVMKYNPFDLPVMVLNITSDLPPAEAMQFVRKVIKNELEKTDGVAVVQLSGGREREILVEVDQGRLQAAGISVVALSEALNKANLNYPAGTIEESFYEYLIRTIGEFKAVNEIRDVPVVVDEIPVNPREENPQEQGIRPPKDKKTEKRLILIKDVAVVKDTLRERSSISRYNGKDNISISVIKQAGANTIWVANNVRETIGELKASMPAHVKLNIAYDQSKFIKGAVGGVRDAAVQGGFLAFIVLYMFLRRFSSSLIVTASIPISILGVFSLMYFSNISLNMISLGGLALGVGMLVDNAIVVMENISRYKEAGKNPKDASVAGAKEVGSAITGSTLTTVAVFLPMVFVIGVAGQLFKELAFTVVASLMVSLIVALTLIPIMVSKEALNKSKNNILPVSFKKYLALTETFFVKLSLSVKESVLFIKLKEALSLENAKRVVSSSLRFFLKHRIICLLLVFLVFFISIFFLINMDWELLPRVDQGQFIIKVDLPPGTRLEVTDSVVKKIEKELFSLPEVSDITVTIGSSREKISEGPMIETLGSNQSQIMVLLKSLAAYKKTKYPLLQFLIEPFSVKDPKKVRTRSTGEVLQSLKSSLEKDNLFGADVQYILQESVFQNAFSNAAPVVIEIKGHDLLKIKAISDDVEKNLEKIKGVYSVRSSFIKPAPEAKVYVKKDRAAAYNLSVSDIALTSQTAMKGYVATKYKEAGREIDVRVRLRPKDRSDINKIRRLLVHSPLDIDVPLAEVAYMKIGKGPSQIQRLAQQRVIMVSAGIYKRPYKEVVEDINIFLARMKLSLPPDYSAKLTGENLQMKESFDSLRFALILSLFLVYMIMAAEFESLWQPFIILFTFPLSLIGVCFGLWVTNTAISIMVLLGIIILGGIVVNNGIVLVEYVNLLRGRDNFNLHDALIEASQMRLRPILMTALTTVLGLLPLAIGLAEGAEIQIPMAVTVMSGLTISTFLSLIVIPLLYLSFEKSLAAAMGLFFGAPQQVRLEFEPEYKPKPKPEYKTSTIIHLPHRREPSPQISAINLPHQEEAPSERDESRIFFKDVLPDKYKSIELTDRQKELILYLIQNDRITRPEYIIKFNVSVATAARDIKDMLDRGLIKTCGPQAVGRYYELA</sequence>
<dbReference type="Gene3D" id="3.30.70.1430">
    <property type="entry name" value="Multidrug efflux transporter AcrB pore domain"/>
    <property type="match status" value="2"/>
</dbReference>
<dbReference type="Gene3D" id="3.30.70.1320">
    <property type="entry name" value="Multidrug efflux transporter AcrB pore domain like"/>
    <property type="match status" value="1"/>
</dbReference>
<name>A0A2J0LJ04_9BACT</name>
<dbReference type="GO" id="GO:0005886">
    <property type="term" value="C:plasma membrane"/>
    <property type="evidence" value="ECO:0007669"/>
    <property type="project" value="TreeGrafter"/>
</dbReference>
<feature type="transmembrane region" description="Helical" evidence="1">
    <location>
        <begin position="453"/>
        <end position="479"/>
    </location>
</feature>
<dbReference type="Proteomes" id="UP000231267">
    <property type="component" value="Unassembled WGS sequence"/>
</dbReference>
<feature type="transmembrane region" description="Helical" evidence="1">
    <location>
        <begin position="359"/>
        <end position="375"/>
    </location>
</feature>
<evidence type="ECO:0000313" key="2">
    <source>
        <dbReference type="EMBL" id="PIW66020.1"/>
    </source>
</evidence>
<dbReference type="InterPro" id="IPR027463">
    <property type="entry name" value="AcrB_DN_DC_subdom"/>
</dbReference>
<feature type="transmembrane region" description="Helical" evidence="1">
    <location>
        <begin position="1072"/>
        <end position="1096"/>
    </location>
</feature>
<keyword evidence="1" id="KW-0472">Membrane</keyword>
<evidence type="ECO:0000313" key="3">
    <source>
        <dbReference type="Proteomes" id="UP000231267"/>
    </source>
</evidence>
<proteinExistence type="predicted"/>
<feature type="transmembrane region" description="Helical" evidence="1">
    <location>
        <begin position="408"/>
        <end position="432"/>
    </location>
</feature>
<feature type="transmembrane region" description="Helical" evidence="1">
    <location>
        <begin position="994"/>
        <end position="1020"/>
    </location>
</feature>
<keyword evidence="1" id="KW-1133">Transmembrane helix</keyword>
<dbReference type="SUPFAM" id="SSF82693">
    <property type="entry name" value="Multidrug efflux transporter AcrB pore domain, PN1, PN2, PC1 and PC2 subdomains"/>
    <property type="match status" value="3"/>
</dbReference>
<dbReference type="Pfam" id="PF00873">
    <property type="entry name" value="ACR_tran"/>
    <property type="match status" value="1"/>
</dbReference>
<dbReference type="PANTHER" id="PTHR32063">
    <property type="match status" value="1"/>
</dbReference>
<protein>
    <recommendedName>
        <fullName evidence="4">HTH deoR-type domain-containing protein</fullName>
    </recommendedName>
</protein>
<reference evidence="2 3" key="1">
    <citation type="submission" date="2017-09" db="EMBL/GenBank/DDBJ databases">
        <title>Depth-based differentiation of microbial function through sediment-hosted aquifers and enrichment of novel symbionts in the deep terrestrial subsurface.</title>
        <authorList>
            <person name="Probst A.J."/>
            <person name="Ladd B."/>
            <person name="Jarett J.K."/>
            <person name="Geller-Mcgrath D.E."/>
            <person name="Sieber C.M."/>
            <person name="Emerson J.B."/>
            <person name="Anantharaman K."/>
            <person name="Thomas B.C."/>
            <person name="Malmstrom R."/>
            <person name="Stieglmeier M."/>
            <person name="Klingl A."/>
            <person name="Woyke T."/>
            <person name="Ryan C.M."/>
            <person name="Banfield J.F."/>
        </authorList>
    </citation>
    <scope>NUCLEOTIDE SEQUENCE [LARGE SCALE GENOMIC DNA]</scope>
    <source>
        <strain evidence="2">CG12_big_fil_rev_8_21_14_0_65_43_15</strain>
    </source>
</reference>
<dbReference type="Gene3D" id="3.30.70.1440">
    <property type="entry name" value="Multidrug efflux transporter AcrB pore domain"/>
    <property type="match status" value="1"/>
</dbReference>
<dbReference type="InterPro" id="IPR001036">
    <property type="entry name" value="Acrflvin-R"/>
</dbReference>
<dbReference type="SUPFAM" id="SSF82714">
    <property type="entry name" value="Multidrug efflux transporter AcrB TolC docking domain, DN and DC subdomains"/>
    <property type="match status" value="2"/>
</dbReference>
<dbReference type="EMBL" id="PFGP01000125">
    <property type="protein sequence ID" value="PIW66020.1"/>
    <property type="molecule type" value="Genomic_DNA"/>
</dbReference>
<dbReference type="GO" id="GO:0042910">
    <property type="term" value="F:xenobiotic transmembrane transporter activity"/>
    <property type="evidence" value="ECO:0007669"/>
    <property type="project" value="TreeGrafter"/>
</dbReference>
<dbReference type="PRINTS" id="PR00702">
    <property type="entry name" value="ACRIFLAVINRP"/>
</dbReference>
<gene>
    <name evidence="2" type="ORF">COW11_05690</name>
</gene>
<dbReference type="Gene3D" id="3.30.2090.10">
    <property type="entry name" value="Multidrug efflux transporter AcrB TolC docking domain, DN and DC subdomains"/>
    <property type="match status" value="2"/>
</dbReference>
<comment type="caution">
    <text evidence="2">The sequence shown here is derived from an EMBL/GenBank/DDBJ whole genome shotgun (WGS) entry which is preliminary data.</text>
</comment>
<feature type="transmembrane region" description="Helical" evidence="1">
    <location>
        <begin position="1041"/>
        <end position="1060"/>
    </location>
</feature>
<organism evidence="2 3">
    <name type="scientific">Candidatus Taenaricola geysiri</name>
    <dbReference type="NCBI Taxonomy" id="1974752"/>
    <lineage>
        <taxon>Bacteria</taxon>
        <taxon>Pseudomonadati</taxon>
        <taxon>Candidatus Omnitrophota</taxon>
        <taxon>Candidatus Taenaricola</taxon>
    </lineage>
</organism>
<feature type="transmembrane region" description="Helical" evidence="1">
    <location>
        <begin position="12"/>
        <end position="29"/>
    </location>
</feature>
<feature type="transmembrane region" description="Helical" evidence="1">
    <location>
        <begin position="577"/>
        <end position="595"/>
    </location>
</feature>
<evidence type="ECO:0000256" key="1">
    <source>
        <dbReference type="SAM" id="Phobius"/>
    </source>
</evidence>
<dbReference type="Gene3D" id="1.20.1640.10">
    <property type="entry name" value="Multidrug efflux transporter AcrB transmembrane domain"/>
    <property type="match status" value="2"/>
</dbReference>
<evidence type="ECO:0008006" key="4">
    <source>
        <dbReference type="Google" id="ProtNLM"/>
    </source>
</evidence>
<dbReference type="PANTHER" id="PTHR32063:SF0">
    <property type="entry name" value="SWARMING MOTILITY PROTEIN SWRC"/>
    <property type="match status" value="1"/>
</dbReference>
<feature type="transmembrane region" description="Helical" evidence="1">
    <location>
        <begin position="968"/>
        <end position="988"/>
    </location>
</feature>